<proteinExistence type="predicted"/>
<dbReference type="PANTHER" id="PTHR43808">
    <property type="entry name" value="ACETYLORNITHINE DEACETYLASE"/>
    <property type="match status" value="1"/>
</dbReference>
<dbReference type="EMBL" id="JBHSNO010000005">
    <property type="protein sequence ID" value="MFC5589601.1"/>
    <property type="molecule type" value="Genomic_DNA"/>
</dbReference>
<dbReference type="PROSITE" id="PS00758">
    <property type="entry name" value="ARGE_DAPE_CPG2_1"/>
    <property type="match status" value="1"/>
</dbReference>
<comment type="cofactor">
    <cofactor evidence="1">
        <name>Zn(2+)</name>
        <dbReference type="ChEBI" id="CHEBI:29105"/>
    </cofactor>
</comment>
<dbReference type="CDD" id="cd03885">
    <property type="entry name" value="M20_CPDG2"/>
    <property type="match status" value="1"/>
</dbReference>
<dbReference type="Gene3D" id="3.40.630.10">
    <property type="entry name" value="Zn peptidases"/>
    <property type="match status" value="1"/>
</dbReference>
<evidence type="ECO:0000313" key="6">
    <source>
        <dbReference type="EMBL" id="MFC5589601.1"/>
    </source>
</evidence>
<dbReference type="InterPro" id="IPR017150">
    <property type="entry name" value="Pept_M20_glutamate_carboxypep"/>
</dbReference>
<keyword evidence="3" id="KW-0378">Hydrolase</keyword>
<dbReference type="InterPro" id="IPR050072">
    <property type="entry name" value="Peptidase_M20A"/>
</dbReference>
<evidence type="ECO:0000256" key="1">
    <source>
        <dbReference type="ARBA" id="ARBA00001947"/>
    </source>
</evidence>
<organism evidence="6 7">
    <name type="scientific">Sporosarcina soli</name>
    <dbReference type="NCBI Taxonomy" id="334736"/>
    <lineage>
        <taxon>Bacteria</taxon>
        <taxon>Bacillati</taxon>
        <taxon>Bacillota</taxon>
        <taxon>Bacilli</taxon>
        <taxon>Bacillales</taxon>
        <taxon>Caryophanaceae</taxon>
        <taxon>Sporosarcina</taxon>
    </lineage>
</organism>
<dbReference type="InterPro" id="IPR002933">
    <property type="entry name" value="Peptidase_M20"/>
</dbReference>
<dbReference type="InterPro" id="IPR036264">
    <property type="entry name" value="Bact_exopeptidase_dim_dom"/>
</dbReference>
<dbReference type="InterPro" id="IPR011650">
    <property type="entry name" value="Peptidase_M20_dimer"/>
</dbReference>
<dbReference type="Proteomes" id="UP001596109">
    <property type="component" value="Unassembled WGS sequence"/>
</dbReference>
<dbReference type="RefSeq" id="WP_381434529.1">
    <property type="nucleotide sequence ID" value="NZ_JBHSNO010000005.1"/>
</dbReference>
<evidence type="ECO:0000259" key="5">
    <source>
        <dbReference type="Pfam" id="PF07687"/>
    </source>
</evidence>
<gene>
    <name evidence="6" type="ORF">ACFPRA_11915</name>
</gene>
<dbReference type="Pfam" id="PF01546">
    <property type="entry name" value="Peptidase_M20"/>
    <property type="match status" value="1"/>
</dbReference>
<evidence type="ECO:0000256" key="3">
    <source>
        <dbReference type="ARBA" id="ARBA00022801"/>
    </source>
</evidence>
<dbReference type="Gene3D" id="3.30.70.360">
    <property type="match status" value="1"/>
</dbReference>
<dbReference type="PANTHER" id="PTHR43808:SF9">
    <property type="entry name" value="BLL0789 PROTEIN"/>
    <property type="match status" value="1"/>
</dbReference>
<evidence type="ECO:0000256" key="4">
    <source>
        <dbReference type="ARBA" id="ARBA00022833"/>
    </source>
</evidence>
<keyword evidence="2" id="KW-0479">Metal-binding</keyword>
<reference evidence="7" key="1">
    <citation type="journal article" date="2019" name="Int. J. Syst. Evol. Microbiol.">
        <title>The Global Catalogue of Microorganisms (GCM) 10K type strain sequencing project: providing services to taxonomists for standard genome sequencing and annotation.</title>
        <authorList>
            <consortium name="The Broad Institute Genomics Platform"/>
            <consortium name="The Broad Institute Genome Sequencing Center for Infectious Disease"/>
            <person name="Wu L."/>
            <person name="Ma J."/>
        </authorList>
    </citation>
    <scope>NUCLEOTIDE SEQUENCE [LARGE SCALE GENOMIC DNA]</scope>
    <source>
        <strain evidence="7">CGMCC 4.1434</strain>
    </source>
</reference>
<keyword evidence="7" id="KW-1185">Reference proteome</keyword>
<dbReference type="SUPFAM" id="SSF53187">
    <property type="entry name" value="Zn-dependent exopeptidases"/>
    <property type="match status" value="1"/>
</dbReference>
<evidence type="ECO:0000256" key="2">
    <source>
        <dbReference type="ARBA" id="ARBA00022723"/>
    </source>
</evidence>
<feature type="domain" description="Peptidase M20 dimerisation" evidence="5">
    <location>
        <begin position="180"/>
        <end position="280"/>
    </location>
</feature>
<dbReference type="SUPFAM" id="SSF55031">
    <property type="entry name" value="Bacterial exopeptidase dimerisation domain"/>
    <property type="match status" value="1"/>
</dbReference>
<dbReference type="InterPro" id="IPR001261">
    <property type="entry name" value="ArgE/DapE_CS"/>
</dbReference>
<dbReference type="PIRSF" id="PIRSF037238">
    <property type="entry name" value="Carboxypeptidase_G2"/>
    <property type="match status" value="1"/>
</dbReference>
<keyword evidence="4" id="KW-0862">Zinc</keyword>
<protein>
    <submittedName>
        <fullName evidence="6">M20 family metallopeptidase</fullName>
    </submittedName>
</protein>
<name>A0ABW0TJF0_9BACL</name>
<dbReference type="Pfam" id="PF07687">
    <property type="entry name" value="M20_dimer"/>
    <property type="match status" value="1"/>
</dbReference>
<accession>A0ABW0TJF0</accession>
<comment type="caution">
    <text evidence="6">The sequence shown here is derived from an EMBL/GenBank/DDBJ whole genome shotgun (WGS) entry which is preliminary data.</text>
</comment>
<evidence type="ECO:0000313" key="7">
    <source>
        <dbReference type="Proteomes" id="UP001596109"/>
    </source>
</evidence>
<sequence>MNLKEFLQTKEDEMLSLLERLVNTDSGSTNKKGIDEVGRIISTEYKKMGFTVEVVEEKEKGNNLLIKHQDAVEPEILIVAHMDTVFREGTAAKRPFTIKGDRAYGPGVIDMKGSQVALLYALKALIAENRGGFENVQIVLNGDEEIGSPTSRSLIEEQSVGKKYALIMEPARKDGSLVSARKGGGRYSVYVKGKAAHAGIEPQNGISAIEELAHKILKLHALTDHGAGISVSTGLIEGGESVNTIAPSAAAHVDIRISQMDQASMLDRQVREICATADVPGTSIVLEGGINRPPMVKNEQTIGLLDTIGKIGAELGIKITDIATGGGSDASFTSAKGVPTVDGLGPVGGNAHSENEYLEIPSFVERTNLLAEVIGRLSASDKTSL</sequence>